<proteinExistence type="predicted"/>
<evidence type="ECO:0000313" key="2">
    <source>
        <dbReference type="EMBL" id="RCK78723.1"/>
    </source>
</evidence>
<gene>
    <name evidence="2" type="ORF">OZSIB_1250</name>
</gene>
<organism evidence="2 3">
    <name type="scientific">Candidatus Ozemobacter sibiricus</name>
    <dbReference type="NCBI Taxonomy" id="2268124"/>
    <lineage>
        <taxon>Bacteria</taxon>
        <taxon>Candidatus Ozemobacteria</taxon>
        <taxon>Candidatus Ozemobacterales</taxon>
        <taxon>Candidatus Ozemobacteraceae</taxon>
        <taxon>Candidatus Ozemobacter</taxon>
    </lineage>
</organism>
<protein>
    <submittedName>
        <fullName evidence="2">Uncharacterized protein</fullName>
    </submittedName>
</protein>
<evidence type="ECO:0000313" key="3">
    <source>
        <dbReference type="Proteomes" id="UP000252355"/>
    </source>
</evidence>
<feature type="compositionally biased region" description="Basic and acidic residues" evidence="1">
    <location>
        <begin position="63"/>
        <end position="77"/>
    </location>
</feature>
<dbReference type="Proteomes" id="UP000252355">
    <property type="component" value="Unassembled WGS sequence"/>
</dbReference>
<dbReference type="EMBL" id="QOQW01000020">
    <property type="protein sequence ID" value="RCK78723.1"/>
    <property type="molecule type" value="Genomic_DNA"/>
</dbReference>
<dbReference type="AlphaFoldDB" id="A0A367ZKU9"/>
<feature type="region of interest" description="Disordered" evidence="1">
    <location>
        <begin position="50"/>
        <end position="85"/>
    </location>
</feature>
<comment type="caution">
    <text evidence="2">The sequence shown here is derived from an EMBL/GenBank/DDBJ whole genome shotgun (WGS) entry which is preliminary data.</text>
</comment>
<sequence>MPGRNCNNTTIWALRKSRSAVYGREKGRGVGLSVAGASHGRPVASVIKPRYPRARTTQITTTRGREGPDKGTTDAKKGAQTGGSA</sequence>
<reference evidence="2 3" key="1">
    <citation type="submission" date="2018-05" db="EMBL/GenBank/DDBJ databases">
        <title>A metagenomic window into the 2 km-deep terrestrial subsurface aquifer revealed taxonomically and functionally diverse microbial community comprising novel uncultured bacterial lineages.</title>
        <authorList>
            <person name="Kadnikov V.V."/>
            <person name="Mardanov A.V."/>
            <person name="Beletsky A.V."/>
            <person name="Banks D."/>
            <person name="Pimenov N.V."/>
            <person name="Frank Y.A."/>
            <person name="Karnachuk O.V."/>
            <person name="Ravin N.V."/>
        </authorList>
    </citation>
    <scope>NUCLEOTIDE SEQUENCE [LARGE SCALE GENOMIC DNA]</scope>
    <source>
        <strain evidence="2">BY5</strain>
    </source>
</reference>
<evidence type="ECO:0000256" key="1">
    <source>
        <dbReference type="SAM" id="MobiDB-lite"/>
    </source>
</evidence>
<accession>A0A367ZKU9</accession>
<name>A0A367ZKU9_9BACT</name>